<evidence type="ECO:0000259" key="6">
    <source>
        <dbReference type="Pfam" id="PF25967"/>
    </source>
</evidence>
<comment type="caution">
    <text evidence="7">The sequence shown here is derived from an EMBL/GenBank/DDBJ whole genome shotgun (WGS) entry which is preliminary data.</text>
</comment>
<evidence type="ECO:0000259" key="5">
    <source>
        <dbReference type="Pfam" id="PF25944"/>
    </source>
</evidence>
<proteinExistence type="inferred from homology"/>
<dbReference type="Pfam" id="PF25944">
    <property type="entry name" value="Beta-barrel_RND"/>
    <property type="match status" value="1"/>
</dbReference>
<feature type="domain" description="Multidrug resistance protein MdtA-like beta-barrel" evidence="5">
    <location>
        <begin position="215"/>
        <end position="303"/>
    </location>
</feature>
<evidence type="ECO:0000259" key="4">
    <source>
        <dbReference type="Pfam" id="PF25917"/>
    </source>
</evidence>
<dbReference type="InterPro" id="IPR006143">
    <property type="entry name" value="RND_pump_MFP"/>
</dbReference>
<comment type="similarity">
    <text evidence="2">Belongs to the membrane fusion protein (MFP) (TC 8.A.1) family.</text>
</comment>
<evidence type="ECO:0000256" key="1">
    <source>
        <dbReference type="ARBA" id="ARBA00004196"/>
    </source>
</evidence>
<feature type="domain" description="Multidrug resistance protein MdtA-like alpha-helical hairpin" evidence="3">
    <location>
        <begin position="110"/>
        <end position="178"/>
    </location>
</feature>
<organism evidence="7 8">
    <name type="scientific">Leeia speluncae</name>
    <dbReference type="NCBI Taxonomy" id="2884804"/>
    <lineage>
        <taxon>Bacteria</taxon>
        <taxon>Pseudomonadati</taxon>
        <taxon>Pseudomonadota</taxon>
        <taxon>Betaproteobacteria</taxon>
        <taxon>Neisseriales</taxon>
        <taxon>Leeiaceae</taxon>
        <taxon>Leeia</taxon>
    </lineage>
</organism>
<dbReference type="InterPro" id="IPR058625">
    <property type="entry name" value="MdtA-like_BSH"/>
</dbReference>
<dbReference type="Gene3D" id="2.40.50.100">
    <property type="match status" value="1"/>
</dbReference>
<evidence type="ECO:0000313" key="8">
    <source>
        <dbReference type="Proteomes" id="UP001165395"/>
    </source>
</evidence>
<evidence type="ECO:0000256" key="2">
    <source>
        <dbReference type="ARBA" id="ARBA00009477"/>
    </source>
</evidence>
<evidence type="ECO:0000259" key="3">
    <source>
        <dbReference type="Pfam" id="PF25876"/>
    </source>
</evidence>
<dbReference type="NCBIfam" id="TIGR01730">
    <property type="entry name" value="RND_mfp"/>
    <property type="match status" value="1"/>
</dbReference>
<dbReference type="Proteomes" id="UP001165395">
    <property type="component" value="Unassembled WGS sequence"/>
</dbReference>
<dbReference type="InterPro" id="IPR058624">
    <property type="entry name" value="MdtA-like_HH"/>
</dbReference>
<protein>
    <submittedName>
        <fullName evidence="7">Efflux RND transporter periplasmic adaptor subunit</fullName>
    </submittedName>
</protein>
<gene>
    <name evidence="7" type="ORF">LIN78_06725</name>
</gene>
<keyword evidence="8" id="KW-1185">Reference proteome</keyword>
<accession>A0ABS8D4T8</accession>
<dbReference type="EMBL" id="JAJBZT010000003">
    <property type="protein sequence ID" value="MCB6183234.1"/>
    <property type="molecule type" value="Genomic_DNA"/>
</dbReference>
<name>A0ABS8D4T8_9NEIS</name>
<comment type="subcellular location">
    <subcellularLocation>
        <location evidence="1">Cell envelope</location>
    </subcellularLocation>
</comment>
<dbReference type="SUPFAM" id="SSF111369">
    <property type="entry name" value="HlyD-like secretion proteins"/>
    <property type="match status" value="1"/>
</dbReference>
<dbReference type="RefSeq" id="WP_227179813.1">
    <property type="nucleotide sequence ID" value="NZ_JAJBZT010000003.1"/>
</dbReference>
<dbReference type="Pfam" id="PF25917">
    <property type="entry name" value="BSH_RND"/>
    <property type="match status" value="1"/>
</dbReference>
<dbReference type="PANTHER" id="PTHR30158">
    <property type="entry name" value="ACRA/E-RELATED COMPONENT OF DRUG EFFLUX TRANSPORTER"/>
    <property type="match status" value="1"/>
</dbReference>
<dbReference type="PROSITE" id="PS51257">
    <property type="entry name" value="PROKAR_LIPOPROTEIN"/>
    <property type="match status" value="1"/>
</dbReference>
<dbReference type="InterPro" id="IPR058627">
    <property type="entry name" value="MdtA-like_C"/>
</dbReference>
<dbReference type="Gene3D" id="2.40.420.20">
    <property type="match status" value="1"/>
</dbReference>
<dbReference type="PANTHER" id="PTHR30158:SF3">
    <property type="entry name" value="MULTIDRUG EFFLUX PUMP SUBUNIT ACRA-RELATED"/>
    <property type="match status" value="1"/>
</dbReference>
<feature type="domain" description="Multidrug resistance protein MdtA-like C-terminal permuted SH3" evidence="6">
    <location>
        <begin position="307"/>
        <end position="369"/>
    </location>
</feature>
<reference evidence="7" key="1">
    <citation type="submission" date="2021-10" db="EMBL/GenBank/DDBJ databases">
        <title>The complete genome sequence of Leeia sp. TBRC 13508.</title>
        <authorList>
            <person name="Charoenyingcharoen P."/>
            <person name="Yukphan P."/>
        </authorList>
    </citation>
    <scope>NUCLEOTIDE SEQUENCE</scope>
    <source>
        <strain evidence="7">TBRC 13508</strain>
    </source>
</reference>
<dbReference type="Gene3D" id="1.10.287.470">
    <property type="entry name" value="Helix hairpin bin"/>
    <property type="match status" value="1"/>
</dbReference>
<dbReference type="Pfam" id="PF25876">
    <property type="entry name" value="HH_MFP_RND"/>
    <property type="match status" value="1"/>
</dbReference>
<dbReference type="InterPro" id="IPR058626">
    <property type="entry name" value="MdtA-like_b-barrel"/>
</dbReference>
<dbReference type="Pfam" id="PF25967">
    <property type="entry name" value="RND-MFP_C"/>
    <property type="match status" value="1"/>
</dbReference>
<feature type="domain" description="Multidrug resistance protein MdtA-like barrel-sandwich hybrid" evidence="4">
    <location>
        <begin position="68"/>
        <end position="211"/>
    </location>
</feature>
<evidence type="ECO:0000313" key="7">
    <source>
        <dbReference type="EMBL" id="MCB6183234.1"/>
    </source>
</evidence>
<sequence>MRKRYLQQSSGLLLTGAIGVLLTACGQQEGGQAGHGMGGAKPEVAVEEVKAQPLTMASELAGRTVAAEVAEIRPQVNGIIRKRLFTEGAEVKAGEPLYQIEPDSFQAAFDSAQAALAKAEATLLSAKAKSDRMSELVKINAVSKQDTDDATAAYKTALADVASNKAAVQTARINLNYTKVLSPISGKVGKSSVTTGALVTANQTTALATVQQLDPIYVDLTQTSKEWFALKQQLANGKLQAESDAKVHLKLEDGSQYPLAGKLAFKDVSVDTSTGTITLRAIFPNPKRDLLPGMFVKASLEEGVRQNGILVPQQSVTRTPTGEAVAMVVGKGNKIEQRVLKVERSMGDKWLVSSGVVVGDKVVTEGLQKIAPGAEVTIAAPAAKQPAKQ</sequence>
<dbReference type="Gene3D" id="2.40.30.170">
    <property type="match status" value="1"/>
</dbReference>